<keyword evidence="3" id="KW-0614">Plasmid</keyword>
<proteinExistence type="inferred from homology"/>
<evidence type="ECO:0000313" key="3">
    <source>
        <dbReference type="EMBL" id="BDD01052.1"/>
    </source>
</evidence>
<dbReference type="Gene3D" id="3.30.70.930">
    <property type="match status" value="1"/>
</dbReference>
<organism evidence="3 4">
    <name type="scientific">Persicobacter psychrovividus</name>
    <dbReference type="NCBI Taxonomy" id="387638"/>
    <lineage>
        <taxon>Bacteria</taxon>
        <taxon>Pseudomonadati</taxon>
        <taxon>Bacteroidota</taxon>
        <taxon>Cytophagia</taxon>
        <taxon>Cytophagales</taxon>
        <taxon>Persicobacteraceae</taxon>
        <taxon>Persicobacter</taxon>
    </lineage>
</organism>
<evidence type="ECO:0000256" key="1">
    <source>
        <dbReference type="ARBA" id="ARBA00010272"/>
    </source>
</evidence>
<dbReference type="PANTHER" id="PTHR33777:SF1">
    <property type="entry name" value="UPF0045 PROTEIN ECM15"/>
    <property type="match status" value="1"/>
</dbReference>
<accession>A0ABM7VJ91</accession>
<protein>
    <recommendedName>
        <fullName evidence="2">Thiamine-binding protein domain-containing protein</fullName>
    </recommendedName>
</protein>
<comment type="similarity">
    <text evidence="1">Belongs to the UPF0045 family.</text>
</comment>
<feature type="domain" description="Thiamine-binding protein" evidence="2">
    <location>
        <begin position="7"/>
        <end position="96"/>
    </location>
</feature>
<dbReference type="PANTHER" id="PTHR33777">
    <property type="entry name" value="UPF0045 PROTEIN ECM15"/>
    <property type="match status" value="1"/>
</dbReference>
<evidence type="ECO:0000313" key="4">
    <source>
        <dbReference type="Proteomes" id="UP001354989"/>
    </source>
</evidence>
<dbReference type="InterPro" id="IPR051614">
    <property type="entry name" value="UPF0045_domain"/>
</dbReference>
<dbReference type="Proteomes" id="UP001354989">
    <property type="component" value="Plasmid pPP1"/>
</dbReference>
<dbReference type="RefSeq" id="WP_332921903.1">
    <property type="nucleotide sequence ID" value="NZ_AP025293.1"/>
</dbReference>
<dbReference type="InterPro" id="IPR029756">
    <property type="entry name" value="MTH1187/YkoF-like"/>
</dbReference>
<dbReference type="InterPro" id="IPR002767">
    <property type="entry name" value="Thiamine_BP"/>
</dbReference>
<name>A0ABM7VJ91_9BACT</name>
<evidence type="ECO:0000259" key="2">
    <source>
        <dbReference type="Pfam" id="PF01910"/>
    </source>
</evidence>
<reference evidence="3 4" key="1">
    <citation type="submission" date="2021-12" db="EMBL/GenBank/DDBJ databases">
        <title>Genome sequencing of bacteria with rrn-lacking chromosome and rrn-plasmid.</title>
        <authorList>
            <person name="Anda M."/>
            <person name="Iwasaki W."/>
        </authorList>
    </citation>
    <scope>NUCLEOTIDE SEQUENCE [LARGE SCALE GENOMIC DNA]</scope>
    <source>
        <strain evidence="3 4">NBRC 101262</strain>
        <plasmid evidence="3 4">pPP1</plasmid>
    </source>
</reference>
<gene>
    <name evidence="3" type="ORF">PEPS_33320</name>
</gene>
<dbReference type="EMBL" id="AP025293">
    <property type="protein sequence ID" value="BDD01052.1"/>
    <property type="molecule type" value="Genomic_DNA"/>
</dbReference>
<dbReference type="Pfam" id="PF01910">
    <property type="entry name" value="Thiamine_BP"/>
    <property type="match status" value="1"/>
</dbReference>
<geneLocation type="plasmid" evidence="3 4">
    <name>pPP1</name>
</geneLocation>
<sequence length="98" mass="10812">MENIVNVAVQVLPSAKDIHPYTLVDAGIEAIQNSGLTYEVCPFETVIEGPYDEVMALVKQVQQACYAAGAEQIITNIKIQTRRSADVSIEDKIGKYRK</sequence>
<keyword evidence="4" id="KW-1185">Reference proteome</keyword>
<dbReference type="SUPFAM" id="SSF89957">
    <property type="entry name" value="MTH1187/YkoF-like"/>
    <property type="match status" value="1"/>
</dbReference>